<proteinExistence type="predicted"/>
<dbReference type="EMBL" id="JARQWQ010000079">
    <property type="protein sequence ID" value="KAK2553280.1"/>
    <property type="molecule type" value="Genomic_DNA"/>
</dbReference>
<evidence type="ECO:0000313" key="2">
    <source>
        <dbReference type="Proteomes" id="UP001249851"/>
    </source>
</evidence>
<organism evidence="1 2">
    <name type="scientific">Acropora cervicornis</name>
    <name type="common">Staghorn coral</name>
    <dbReference type="NCBI Taxonomy" id="6130"/>
    <lineage>
        <taxon>Eukaryota</taxon>
        <taxon>Metazoa</taxon>
        <taxon>Cnidaria</taxon>
        <taxon>Anthozoa</taxon>
        <taxon>Hexacorallia</taxon>
        <taxon>Scleractinia</taxon>
        <taxon>Astrocoeniina</taxon>
        <taxon>Acroporidae</taxon>
        <taxon>Acropora</taxon>
    </lineage>
</organism>
<reference evidence="1" key="1">
    <citation type="journal article" date="2023" name="G3 (Bethesda)">
        <title>Whole genome assembly and annotation of the endangered Caribbean coral Acropora cervicornis.</title>
        <authorList>
            <person name="Selwyn J.D."/>
            <person name="Vollmer S.V."/>
        </authorList>
    </citation>
    <scope>NUCLEOTIDE SEQUENCE</scope>
    <source>
        <strain evidence="1">K2</strain>
    </source>
</reference>
<name>A0AAD9UXK5_ACRCE</name>
<dbReference type="Proteomes" id="UP001249851">
    <property type="component" value="Unassembled WGS sequence"/>
</dbReference>
<sequence length="145" mass="16121">MIEFLKRDSPSMPLSKIYDGVDSYCVVPGGTSKAAISRAITKRMSCSPMTWKRTSNRPIMKFSLENVNYCQDFLDYMSTVDPCKIKCFDEAGFKMPDVANPNYGNSAVGEPCIEVKRYMDAPNVTLQVLAGVEGILYANTGKNYT</sequence>
<protein>
    <submittedName>
        <fullName evidence="1">Uncharacterized protein</fullName>
    </submittedName>
</protein>
<accession>A0AAD9UXK5</accession>
<evidence type="ECO:0000313" key="1">
    <source>
        <dbReference type="EMBL" id="KAK2553280.1"/>
    </source>
</evidence>
<gene>
    <name evidence="1" type="ORF">P5673_025484</name>
</gene>
<comment type="caution">
    <text evidence="1">The sequence shown here is derived from an EMBL/GenBank/DDBJ whole genome shotgun (WGS) entry which is preliminary data.</text>
</comment>
<keyword evidence="2" id="KW-1185">Reference proteome</keyword>
<dbReference type="AlphaFoldDB" id="A0AAD9UXK5"/>
<reference evidence="1" key="2">
    <citation type="journal article" date="2023" name="Science">
        <title>Genomic signatures of disease resistance in endangered staghorn corals.</title>
        <authorList>
            <person name="Vollmer S.V."/>
            <person name="Selwyn J.D."/>
            <person name="Despard B.A."/>
            <person name="Roesel C.L."/>
        </authorList>
    </citation>
    <scope>NUCLEOTIDE SEQUENCE</scope>
    <source>
        <strain evidence="1">K2</strain>
    </source>
</reference>